<dbReference type="Proteomes" id="UP000278843">
    <property type="component" value="Unassembled WGS sequence"/>
</dbReference>
<comment type="caution">
    <text evidence="1">The sequence shown here is derived from an EMBL/GenBank/DDBJ whole genome shotgun (WGS) entry which is preliminary data.</text>
</comment>
<proteinExistence type="predicted"/>
<sequence length="345" mass="40254">MGLSNIEIKKELSRRFQEARKKSRPQTCLLCKKPLTKLCNSHSVPQFVLKHLAENGKIMQSSSLMSFEDIDLFEIEKGVNNSGIFKFICHSCDNEFFNDYESEEALLGEISDKMLAEIALKNGLMNVSKRSQEVKLYSSLPERIIGIDDMIDLYSLDLRDFLQEVEVHKREILNNTKGAYQIVFKEILPFVVPIATQVAITLQDDMYGYPVNDVFNPDPKVSMQDLHLVIFPFKKSSLVLAFYHKKDKNYRTLRHQFNSENSKKTKEFLNYLVFAYTENFFISKTIYEKIQNNKKLIQLSRELYQKPNLGNLSMYDFFNLKYEPVKPDEIPNFLTKDWALGENNE</sequence>
<evidence type="ECO:0008006" key="3">
    <source>
        <dbReference type="Google" id="ProtNLM"/>
    </source>
</evidence>
<dbReference type="AlphaFoldDB" id="A0A428HHM1"/>
<name>A0A428HHM1_STRCR</name>
<protein>
    <recommendedName>
        <fullName evidence="3">HNH endonuclease</fullName>
    </recommendedName>
</protein>
<evidence type="ECO:0000313" key="2">
    <source>
        <dbReference type="Proteomes" id="UP000278843"/>
    </source>
</evidence>
<accession>A0A428HHM1</accession>
<gene>
    <name evidence="1" type="ORF">D8790_05990</name>
</gene>
<organism evidence="1 2">
    <name type="scientific">Streptococcus cristatus</name>
    <dbReference type="NCBI Taxonomy" id="45634"/>
    <lineage>
        <taxon>Bacteria</taxon>
        <taxon>Bacillati</taxon>
        <taxon>Bacillota</taxon>
        <taxon>Bacilli</taxon>
        <taxon>Lactobacillales</taxon>
        <taxon>Streptococcaceae</taxon>
        <taxon>Streptococcus</taxon>
    </lineage>
</organism>
<evidence type="ECO:0000313" key="1">
    <source>
        <dbReference type="EMBL" id="RSJ95297.1"/>
    </source>
</evidence>
<reference evidence="1 2" key="1">
    <citation type="submission" date="2018-11" db="EMBL/GenBank/DDBJ databases">
        <title>Species Designations Belie Phenotypic and Genotypic Heterogeneity in Oral Streptococci.</title>
        <authorList>
            <person name="Velsko I."/>
        </authorList>
    </citation>
    <scope>NUCLEOTIDE SEQUENCE [LARGE SCALE GENOMIC DNA]</scope>
    <source>
        <strain evidence="1 2">BCC13</strain>
    </source>
</reference>
<dbReference type="RefSeq" id="WP_000524474.1">
    <property type="nucleotide sequence ID" value="NZ_RJPU01000003.1"/>
</dbReference>
<dbReference type="EMBL" id="RJPU01000003">
    <property type="protein sequence ID" value="RSJ95297.1"/>
    <property type="molecule type" value="Genomic_DNA"/>
</dbReference>